<dbReference type="AlphaFoldDB" id="A0A8D8LT38"/>
<sequence>MILPDLCTHSDNVPVLWDLGYCILNCHRWNAKLKLSDLERKILECHRQRRLTEESHPRDLSMRLGRYLSSSLGELEHRMPDLWQSKRHWMKLQYTGSNQ</sequence>
<organism evidence="1">
    <name type="scientific">Cacopsylla melanoneura</name>
    <dbReference type="NCBI Taxonomy" id="428564"/>
    <lineage>
        <taxon>Eukaryota</taxon>
        <taxon>Metazoa</taxon>
        <taxon>Ecdysozoa</taxon>
        <taxon>Arthropoda</taxon>
        <taxon>Hexapoda</taxon>
        <taxon>Insecta</taxon>
        <taxon>Pterygota</taxon>
        <taxon>Neoptera</taxon>
        <taxon>Paraneoptera</taxon>
        <taxon>Hemiptera</taxon>
        <taxon>Sternorrhyncha</taxon>
        <taxon>Psylloidea</taxon>
        <taxon>Psyllidae</taxon>
        <taxon>Psyllinae</taxon>
        <taxon>Cacopsylla</taxon>
    </lineage>
</organism>
<dbReference type="EMBL" id="HBUF01021910">
    <property type="protein sequence ID" value="CAG6611507.1"/>
    <property type="molecule type" value="Transcribed_RNA"/>
</dbReference>
<dbReference type="EMBL" id="HBUF01021916">
    <property type="protein sequence ID" value="CAG6611519.1"/>
    <property type="molecule type" value="Transcribed_RNA"/>
</dbReference>
<dbReference type="EMBL" id="HBUF01021911">
    <property type="protein sequence ID" value="CAG6611509.1"/>
    <property type="molecule type" value="Transcribed_RNA"/>
</dbReference>
<dbReference type="EMBL" id="HBUF01021912">
    <property type="protein sequence ID" value="CAG6611511.1"/>
    <property type="molecule type" value="Transcribed_RNA"/>
</dbReference>
<dbReference type="EMBL" id="HBUF01021913">
    <property type="protein sequence ID" value="CAG6611513.1"/>
    <property type="molecule type" value="Transcribed_RNA"/>
</dbReference>
<name>A0A8D8LT38_9HEMI</name>
<protein>
    <submittedName>
        <fullName evidence="1">Uncharacterized protein</fullName>
    </submittedName>
</protein>
<accession>A0A8D8LT38</accession>
<evidence type="ECO:0000313" key="1">
    <source>
        <dbReference type="EMBL" id="CAG6611507.1"/>
    </source>
</evidence>
<reference evidence="1" key="1">
    <citation type="submission" date="2021-05" db="EMBL/GenBank/DDBJ databases">
        <authorList>
            <person name="Alioto T."/>
            <person name="Alioto T."/>
            <person name="Gomez Garrido J."/>
        </authorList>
    </citation>
    <scope>NUCLEOTIDE SEQUENCE</scope>
</reference>
<dbReference type="EMBL" id="HBUF01021917">
    <property type="protein sequence ID" value="CAG6611521.1"/>
    <property type="molecule type" value="Transcribed_RNA"/>
</dbReference>
<dbReference type="EMBL" id="HBUF01021909">
    <property type="protein sequence ID" value="CAG6611505.1"/>
    <property type="molecule type" value="Transcribed_RNA"/>
</dbReference>
<dbReference type="EMBL" id="HBUF01021915">
    <property type="protein sequence ID" value="CAG6611517.1"/>
    <property type="molecule type" value="Transcribed_RNA"/>
</dbReference>
<proteinExistence type="predicted"/>
<dbReference type="EMBL" id="HBUF01021914">
    <property type="protein sequence ID" value="CAG6611515.1"/>
    <property type="molecule type" value="Transcribed_RNA"/>
</dbReference>